<feature type="transmembrane region" description="Helical" evidence="7">
    <location>
        <begin position="187"/>
        <end position="206"/>
    </location>
</feature>
<comment type="subcellular location">
    <subcellularLocation>
        <location evidence="1">Cell membrane</location>
        <topology evidence="1">Multi-pass membrane protein</topology>
    </subcellularLocation>
</comment>
<dbReference type="EMBL" id="BAAAQR010000016">
    <property type="protein sequence ID" value="GAA2154737.1"/>
    <property type="molecule type" value="Genomic_DNA"/>
</dbReference>
<keyword evidence="3 7" id="KW-0812">Transmembrane</keyword>
<evidence type="ECO:0000313" key="9">
    <source>
        <dbReference type="EMBL" id="GAA2154737.1"/>
    </source>
</evidence>
<name>A0ABN3A6S8_9ACTN</name>
<dbReference type="PROSITE" id="PS50850">
    <property type="entry name" value="MFS"/>
    <property type="match status" value="1"/>
</dbReference>
<evidence type="ECO:0000256" key="5">
    <source>
        <dbReference type="ARBA" id="ARBA00023136"/>
    </source>
</evidence>
<keyword evidence="5 7" id="KW-0472">Membrane</keyword>
<feature type="transmembrane region" description="Helical" evidence="7">
    <location>
        <begin position="97"/>
        <end position="116"/>
    </location>
</feature>
<evidence type="ECO:0000256" key="1">
    <source>
        <dbReference type="ARBA" id="ARBA00004651"/>
    </source>
</evidence>
<feature type="transmembrane region" description="Helical" evidence="7">
    <location>
        <begin position="442"/>
        <end position="461"/>
    </location>
</feature>
<feature type="transmembrane region" description="Helical" evidence="7">
    <location>
        <begin position="311"/>
        <end position="329"/>
    </location>
</feature>
<feature type="transmembrane region" description="Helical" evidence="7">
    <location>
        <begin position="155"/>
        <end position="175"/>
    </location>
</feature>
<feature type="region of interest" description="Disordered" evidence="6">
    <location>
        <begin position="472"/>
        <end position="495"/>
    </location>
</feature>
<dbReference type="Proteomes" id="UP001501771">
    <property type="component" value="Unassembled WGS sequence"/>
</dbReference>
<dbReference type="InterPro" id="IPR036259">
    <property type="entry name" value="MFS_trans_sf"/>
</dbReference>
<protein>
    <submittedName>
        <fullName evidence="9">MFS transporter</fullName>
    </submittedName>
</protein>
<gene>
    <name evidence="9" type="ORF">GCM10009844_40910</name>
</gene>
<proteinExistence type="predicted"/>
<evidence type="ECO:0000256" key="6">
    <source>
        <dbReference type="SAM" id="MobiDB-lite"/>
    </source>
</evidence>
<keyword evidence="4 7" id="KW-1133">Transmembrane helix</keyword>
<feature type="domain" description="Major facilitator superfamily (MFS) profile" evidence="8">
    <location>
        <begin position="28"/>
        <end position="464"/>
    </location>
</feature>
<dbReference type="Pfam" id="PF00083">
    <property type="entry name" value="Sugar_tr"/>
    <property type="match status" value="1"/>
</dbReference>
<feature type="transmembrane region" description="Helical" evidence="7">
    <location>
        <begin position="65"/>
        <end position="85"/>
    </location>
</feature>
<feature type="transmembrane region" description="Helical" evidence="7">
    <location>
        <begin position="400"/>
        <end position="422"/>
    </location>
</feature>
<keyword evidence="2" id="KW-0813">Transport</keyword>
<dbReference type="InterPro" id="IPR005828">
    <property type="entry name" value="MFS_sugar_transport-like"/>
</dbReference>
<dbReference type="Gene3D" id="1.20.1250.20">
    <property type="entry name" value="MFS general substrate transporter like domains"/>
    <property type="match status" value="1"/>
</dbReference>
<sequence>MAVETGRITTDIPARLDRLPWARWHWLVVIGLGTVWILDGLEVTIVGSMSDALADPKTGLGMTSFQVGMAGAVYVAGACLGALFFGQLTDRLGRKKLFLITLAVYTFATVLTAFSMNPMWYFGARFLTGAGIGGEYAAINSAIDELIPAKYRGRVDVAINGSFWVGAAGGAILTIPLLDPTVINQEWGWRLAFGLGAILAVGILVVRRNVPESPRWLFIHGHEDRAEEIVREIEGTVSSESGKTLHDVSDTITIRQRKSIGIGLIARTVFTMYPKRTVLCFSLFVGQAFLYNAFFFTYGDTLTTFMGVKQTGWYIAVFALSNFLGALLLSRLFDSIGRVKMITATYVLSGALLGITGFFLGSFSAVTLTLMGAIIFFMASAGASAAYLTASEVFPMETRALCIAFFYAIGTAAGGISGPLLFGYLIEQASASMDITQISVGYYLGAVLMIGGGIVEALLGVKAEGQSLESIAQPLTAEDSSSESGSGGRTAPQPA</sequence>
<comment type="caution">
    <text evidence="9">The sequence shown here is derived from an EMBL/GenBank/DDBJ whole genome shotgun (WGS) entry which is preliminary data.</text>
</comment>
<dbReference type="CDD" id="cd17316">
    <property type="entry name" value="MFS_SV2_like"/>
    <property type="match status" value="1"/>
</dbReference>
<feature type="transmembrane region" description="Helical" evidence="7">
    <location>
        <begin position="122"/>
        <end position="143"/>
    </location>
</feature>
<feature type="transmembrane region" description="Helical" evidence="7">
    <location>
        <begin position="366"/>
        <end position="388"/>
    </location>
</feature>
<dbReference type="PANTHER" id="PTHR23511">
    <property type="entry name" value="SYNAPTIC VESICLE GLYCOPROTEIN 2"/>
    <property type="match status" value="1"/>
</dbReference>
<dbReference type="InterPro" id="IPR020846">
    <property type="entry name" value="MFS_dom"/>
</dbReference>
<evidence type="ECO:0000256" key="2">
    <source>
        <dbReference type="ARBA" id="ARBA00022448"/>
    </source>
</evidence>
<reference evidence="9 10" key="1">
    <citation type="journal article" date="2019" name="Int. J. Syst. Evol. Microbiol.">
        <title>The Global Catalogue of Microorganisms (GCM) 10K type strain sequencing project: providing services to taxonomists for standard genome sequencing and annotation.</title>
        <authorList>
            <consortium name="The Broad Institute Genomics Platform"/>
            <consortium name="The Broad Institute Genome Sequencing Center for Infectious Disease"/>
            <person name="Wu L."/>
            <person name="Ma J."/>
        </authorList>
    </citation>
    <scope>NUCLEOTIDE SEQUENCE [LARGE SCALE GENOMIC DNA]</scope>
    <source>
        <strain evidence="9 10">JCM 16022</strain>
    </source>
</reference>
<evidence type="ECO:0000313" key="10">
    <source>
        <dbReference type="Proteomes" id="UP001501771"/>
    </source>
</evidence>
<feature type="transmembrane region" description="Helical" evidence="7">
    <location>
        <begin position="277"/>
        <end position="299"/>
    </location>
</feature>
<evidence type="ECO:0000259" key="8">
    <source>
        <dbReference type="PROSITE" id="PS50850"/>
    </source>
</evidence>
<dbReference type="SUPFAM" id="SSF103473">
    <property type="entry name" value="MFS general substrate transporter"/>
    <property type="match status" value="1"/>
</dbReference>
<feature type="transmembrane region" description="Helical" evidence="7">
    <location>
        <begin position="24"/>
        <end position="45"/>
    </location>
</feature>
<evidence type="ECO:0000256" key="7">
    <source>
        <dbReference type="SAM" id="Phobius"/>
    </source>
</evidence>
<accession>A0ABN3A6S8</accession>
<evidence type="ECO:0000256" key="3">
    <source>
        <dbReference type="ARBA" id="ARBA00022692"/>
    </source>
</evidence>
<keyword evidence="10" id="KW-1185">Reference proteome</keyword>
<organism evidence="9 10">
    <name type="scientific">Nocardioides koreensis</name>
    <dbReference type="NCBI Taxonomy" id="433651"/>
    <lineage>
        <taxon>Bacteria</taxon>
        <taxon>Bacillati</taxon>
        <taxon>Actinomycetota</taxon>
        <taxon>Actinomycetes</taxon>
        <taxon>Propionibacteriales</taxon>
        <taxon>Nocardioidaceae</taxon>
        <taxon>Nocardioides</taxon>
    </lineage>
</organism>
<evidence type="ECO:0000256" key="4">
    <source>
        <dbReference type="ARBA" id="ARBA00022989"/>
    </source>
</evidence>
<feature type="transmembrane region" description="Helical" evidence="7">
    <location>
        <begin position="341"/>
        <end position="360"/>
    </location>
</feature>
<dbReference type="PANTHER" id="PTHR23511:SF34">
    <property type="entry name" value="SYNAPTIC VESICLE GLYCOPROTEIN 2"/>
    <property type="match status" value="1"/>
</dbReference>